<feature type="region of interest" description="Disordered" evidence="1">
    <location>
        <begin position="210"/>
        <end position="230"/>
    </location>
</feature>
<dbReference type="GO" id="GO:0003700">
    <property type="term" value="F:DNA-binding transcription factor activity"/>
    <property type="evidence" value="ECO:0007669"/>
    <property type="project" value="InterPro"/>
</dbReference>
<feature type="region of interest" description="Disordered" evidence="1">
    <location>
        <begin position="163"/>
        <end position="185"/>
    </location>
</feature>
<dbReference type="PANTHER" id="PTHR33164">
    <property type="entry name" value="TRANSCRIPTIONAL REGULATOR, MARR FAMILY"/>
    <property type="match status" value="1"/>
</dbReference>
<dbReference type="InterPro" id="IPR039422">
    <property type="entry name" value="MarR/SlyA-like"/>
</dbReference>
<evidence type="ECO:0000256" key="1">
    <source>
        <dbReference type="SAM" id="MobiDB-lite"/>
    </source>
</evidence>
<dbReference type="AlphaFoldDB" id="A0A940T3J3"/>
<proteinExistence type="predicted"/>
<protein>
    <submittedName>
        <fullName evidence="3">DNA-binding MarR family transcriptional regulator</fullName>
    </submittedName>
</protein>
<accession>A0A940T3J3</accession>
<evidence type="ECO:0000313" key="3">
    <source>
        <dbReference type="EMBL" id="MBP1325814.1"/>
    </source>
</evidence>
<organism evidence="3 4">
    <name type="scientific">Leucobacter exalbidus</name>
    <dbReference type="NCBI Taxonomy" id="662960"/>
    <lineage>
        <taxon>Bacteria</taxon>
        <taxon>Bacillati</taxon>
        <taxon>Actinomycetota</taxon>
        <taxon>Actinomycetes</taxon>
        <taxon>Micrococcales</taxon>
        <taxon>Microbacteriaceae</taxon>
        <taxon>Leucobacter</taxon>
    </lineage>
</organism>
<feature type="domain" description="HTH marR-type" evidence="2">
    <location>
        <begin position="1"/>
        <end position="147"/>
    </location>
</feature>
<dbReference type="EMBL" id="JAFIDA010000001">
    <property type="protein sequence ID" value="MBP1325814.1"/>
    <property type="molecule type" value="Genomic_DNA"/>
</dbReference>
<evidence type="ECO:0000313" key="4">
    <source>
        <dbReference type="Proteomes" id="UP000675163"/>
    </source>
</evidence>
<dbReference type="GO" id="GO:0003677">
    <property type="term" value="F:DNA binding"/>
    <property type="evidence" value="ECO:0007669"/>
    <property type="project" value="UniProtKB-KW"/>
</dbReference>
<dbReference type="SMART" id="SM00347">
    <property type="entry name" value="HTH_MARR"/>
    <property type="match status" value="1"/>
</dbReference>
<dbReference type="InterPro" id="IPR000835">
    <property type="entry name" value="HTH_MarR-typ"/>
</dbReference>
<gene>
    <name evidence="3" type="ORF">JOF28_001046</name>
</gene>
<evidence type="ECO:0000259" key="2">
    <source>
        <dbReference type="PROSITE" id="PS50995"/>
    </source>
</evidence>
<name>A0A940T3J3_9MICO</name>
<dbReference type="Gene3D" id="1.10.10.10">
    <property type="entry name" value="Winged helix-like DNA-binding domain superfamily/Winged helix DNA-binding domain"/>
    <property type="match status" value="1"/>
</dbReference>
<sequence length="230" mass="23723">MTSQLTHPERIAVARLHALLELLPTALDKRLGVAGVTSFEYTLLDALSQSDAHRMRLSEVARKTNATLPRISRVATSLERRGLIERAPCPADGRATNAVLTAAGAAAHETARDLYALAVRELVLEGLAQLPGDGVAQLTDLTYAILTSLDPEHPRIMPEVPAPCAADPASAPAGPGSPATEPPTEVVGCAADPVAEQIAEQAACAADLAPEPVPCSADPAPSQCAADPAA</sequence>
<reference evidence="3" key="1">
    <citation type="submission" date="2021-02" db="EMBL/GenBank/DDBJ databases">
        <title>Sequencing the genomes of 1000 actinobacteria strains.</title>
        <authorList>
            <person name="Klenk H.-P."/>
        </authorList>
    </citation>
    <scope>NUCLEOTIDE SEQUENCE</scope>
    <source>
        <strain evidence="3">DSM 22850</strain>
    </source>
</reference>
<keyword evidence="3" id="KW-0238">DNA-binding</keyword>
<dbReference type="InterPro" id="IPR036390">
    <property type="entry name" value="WH_DNA-bd_sf"/>
</dbReference>
<dbReference type="PROSITE" id="PS50995">
    <property type="entry name" value="HTH_MARR_2"/>
    <property type="match status" value="1"/>
</dbReference>
<comment type="caution">
    <text evidence="3">The sequence shown here is derived from an EMBL/GenBank/DDBJ whole genome shotgun (WGS) entry which is preliminary data.</text>
</comment>
<dbReference type="GO" id="GO:0006950">
    <property type="term" value="P:response to stress"/>
    <property type="evidence" value="ECO:0007669"/>
    <property type="project" value="TreeGrafter"/>
</dbReference>
<dbReference type="Pfam" id="PF12802">
    <property type="entry name" value="MarR_2"/>
    <property type="match status" value="1"/>
</dbReference>
<keyword evidence="4" id="KW-1185">Reference proteome</keyword>
<dbReference type="PANTHER" id="PTHR33164:SF99">
    <property type="entry name" value="MARR FAMILY REGULATORY PROTEIN"/>
    <property type="match status" value="1"/>
</dbReference>
<dbReference type="InterPro" id="IPR036388">
    <property type="entry name" value="WH-like_DNA-bd_sf"/>
</dbReference>
<dbReference type="RefSeq" id="WP_209704820.1">
    <property type="nucleotide sequence ID" value="NZ_JAFIDA010000001.1"/>
</dbReference>
<dbReference type="SUPFAM" id="SSF46785">
    <property type="entry name" value="Winged helix' DNA-binding domain"/>
    <property type="match status" value="1"/>
</dbReference>
<dbReference type="Proteomes" id="UP000675163">
    <property type="component" value="Unassembled WGS sequence"/>
</dbReference>